<proteinExistence type="predicted"/>
<dbReference type="Proteomes" id="UP000242791">
    <property type="component" value="Unassembled WGS sequence"/>
</dbReference>
<reference evidence="1 2" key="1">
    <citation type="submission" date="2015-08" db="EMBL/GenBank/DDBJ databases">
        <title>Emmonsia species relationships and genome sequence.</title>
        <authorList>
            <person name="Cuomo C.A."/>
            <person name="Schwartz I.S."/>
            <person name="Kenyon C."/>
            <person name="De Hoog G.S."/>
            <person name="Govender N.P."/>
            <person name="Botha A."/>
            <person name="Moreno L."/>
            <person name="De Vries M."/>
            <person name="Munoz J.F."/>
            <person name="Stielow J.B."/>
        </authorList>
    </citation>
    <scope>NUCLEOTIDE SEQUENCE [LARGE SCALE GENOMIC DNA]</scope>
    <source>
        <strain evidence="1 2">EI222</strain>
    </source>
</reference>
<gene>
    <name evidence="1" type="ORF">ACJ73_02558</name>
</gene>
<evidence type="ECO:0000313" key="2">
    <source>
        <dbReference type="Proteomes" id="UP000242791"/>
    </source>
</evidence>
<protein>
    <submittedName>
        <fullName evidence="1">Uncharacterized protein</fullName>
    </submittedName>
</protein>
<accession>A0A1J9RDK3</accession>
<name>A0A1J9RDK3_9EURO</name>
<organism evidence="1 2">
    <name type="scientific">Blastomyces percursus</name>
    <dbReference type="NCBI Taxonomy" id="1658174"/>
    <lineage>
        <taxon>Eukaryota</taxon>
        <taxon>Fungi</taxon>
        <taxon>Dikarya</taxon>
        <taxon>Ascomycota</taxon>
        <taxon>Pezizomycotina</taxon>
        <taxon>Eurotiomycetes</taxon>
        <taxon>Eurotiomycetidae</taxon>
        <taxon>Onygenales</taxon>
        <taxon>Ajellomycetaceae</taxon>
        <taxon>Blastomyces</taxon>
    </lineage>
</organism>
<dbReference type="EMBL" id="LGTZ01000277">
    <property type="protein sequence ID" value="OJD26076.1"/>
    <property type="molecule type" value="Genomic_DNA"/>
</dbReference>
<dbReference type="AlphaFoldDB" id="A0A1J9RDK3"/>
<sequence>MSGNPWISSRKIRVVRSGMAVQVLLTVLHTCVWCYLELSRHFRSLMLSGVALMDQGWKKQS</sequence>
<keyword evidence="2" id="KW-1185">Reference proteome</keyword>
<evidence type="ECO:0000313" key="1">
    <source>
        <dbReference type="EMBL" id="OJD26076.1"/>
    </source>
</evidence>
<dbReference type="VEuPathDB" id="FungiDB:ACJ73_02558"/>
<comment type="caution">
    <text evidence="1">The sequence shown here is derived from an EMBL/GenBank/DDBJ whole genome shotgun (WGS) entry which is preliminary data.</text>
</comment>